<feature type="transmembrane region" description="Helical" evidence="1">
    <location>
        <begin position="21"/>
        <end position="42"/>
    </location>
</feature>
<keyword evidence="1" id="KW-0812">Transmembrane</keyword>
<keyword evidence="1" id="KW-0472">Membrane</keyword>
<dbReference type="Proteomes" id="UP000239068">
    <property type="component" value="Unassembled WGS sequence"/>
</dbReference>
<dbReference type="EMBL" id="MSCM01000001">
    <property type="protein sequence ID" value="PQJ81301.1"/>
    <property type="molecule type" value="Genomic_DNA"/>
</dbReference>
<organism evidence="2 3">
    <name type="scientific">Polaribacter glomeratus</name>
    <dbReference type="NCBI Taxonomy" id="102"/>
    <lineage>
        <taxon>Bacteria</taxon>
        <taxon>Pseudomonadati</taxon>
        <taxon>Bacteroidota</taxon>
        <taxon>Flavobacteriia</taxon>
        <taxon>Flavobacteriales</taxon>
        <taxon>Flavobacteriaceae</taxon>
    </lineage>
</organism>
<keyword evidence="1" id="KW-1133">Transmembrane helix</keyword>
<evidence type="ECO:0000313" key="2">
    <source>
        <dbReference type="EMBL" id="PQJ81301.1"/>
    </source>
</evidence>
<gene>
    <name evidence="2" type="ORF">BTO16_01330</name>
</gene>
<accession>A0A2S7WVB0</accession>
<sequence>MIKFFRKIRQKMLTENKFGKYLAYAIGEIILVVIGILIALYLNNQQEEHKIQKQQLNYLRQIKVETLSNLNLLAIEKEELSSKLENGYKLLNIMNSDSLSNSLTELEMSFSIYEFQRKDNVFFYENGALNQIIYSGGLKEIKNDSIRALLASLEGKLTEVRLQEGQVTEAQENLVNYFYQNGDFRNLADDMGFNKIIGLDSSANKKGNKSLLLSKQYENYVFQFVAYGTSLKNNEYLLFENEMKSLVRLINKELAEK</sequence>
<dbReference type="AlphaFoldDB" id="A0A2S7WVB0"/>
<evidence type="ECO:0000313" key="3">
    <source>
        <dbReference type="Proteomes" id="UP000239068"/>
    </source>
</evidence>
<dbReference type="OrthoDB" id="821805at2"/>
<name>A0A2S7WVB0_9FLAO</name>
<keyword evidence="3" id="KW-1185">Reference proteome</keyword>
<comment type="caution">
    <text evidence="2">The sequence shown here is derived from an EMBL/GenBank/DDBJ whole genome shotgun (WGS) entry which is preliminary data.</text>
</comment>
<protein>
    <submittedName>
        <fullName evidence="2">Uncharacterized protein</fullName>
    </submittedName>
</protein>
<evidence type="ECO:0000256" key="1">
    <source>
        <dbReference type="SAM" id="Phobius"/>
    </source>
</evidence>
<dbReference type="RefSeq" id="WP_105019879.1">
    <property type="nucleotide sequence ID" value="NZ_MSCM01000001.1"/>
</dbReference>
<reference evidence="2 3" key="1">
    <citation type="submission" date="2016-12" db="EMBL/GenBank/DDBJ databases">
        <title>Trade-off between light-utilization and light-protection in marine flavobacteria.</title>
        <authorList>
            <person name="Kumagai Y."/>
            <person name="Yoshizawa S."/>
            <person name="Kogure K."/>
            <person name="Iwasaki W."/>
        </authorList>
    </citation>
    <scope>NUCLEOTIDE SEQUENCE [LARGE SCALE GENOMIC DNA]</scope>
    <source>
        <strain evidence="2 3">ATCC 43844</strain>
    </source>
</reference>
<dbReference type="InterPro" id="IPR045749">
    <property type="entry name" value="DUF6090"/>
</dbReference>
<proteinExistence type="predicted"/>
<dbReference type="Pfam" id="PF19578">
    <property type="entry name" value="DUF6090"/>
    <property type="match status" value="1"/>
</dbReference>